<dbReference type="GeneID" id="4850947"/>
<comment type="caution">
    <text evidence="10">The sequence shown here is derived from an EMBL/GenBank/DDBJ whole genome shotgun (WGS) entry which is preliminary data.</text>
</comment>
<dbReference type="GO" id="GO:0006367">
    <property type="term" value="P:transcription initiation at RNA polymerase II promoter"/>
    <property type="evidence" value="ECO:0007669"/>
    <property type="project" value="EnsemblFungi"/>
</dbReference>
<evidence type="ECO:0000313" key="11">
    <source>
        <dbReference type="Proteomes" id="UP000002258"/>
    </source>
</evidence>
<dbReference type="InterPro" id="IPR050518">
    <property type="entry name" value="Rpo3/RPB3_RNA_Pol_subunit"/>
</dbReference>
<evidence type="ECO:0000256" key="6">
    <source>
        <dbReference type="ARBA" id="ARBA00025804"/>
    </source>
</evidence>
<dbReference type="SUPFAM" id="SSF55257">
    <property type="entry name" value="RBP11-like subunits of RNA polymerase"/>
    <property type="match status" value="1"/>
</dbReference>
<dbReference type="FunFam" id="2.170.120.12:FF:000002">
    <property type="entry name" value="DNA-directed RNA polymerase II subunit RPB3"/>
    <property type="match status" value="1"/>
</dbReference>
<dbReference type="FunCoup" id="A3GF98">
    <property type="interactions" value="1044"/>
</dbReference>
<feature type="region of interest" description="Disordered" evidence="8">
    <location>
        <begin position="267"/>
        <end position="315"/>
    </location>
</feature>
<proteinExistence type="inferred from homology"/>
<dbReference type="Gene3D" id="3.30.1360.10">
    <property type="entry name" value="RNA polymerase, RBP11-like subunit"/>
    <property type="match status" value="1"/>
</dbReference>
<comment type="similarity">
    <text evidence="6">Belongs to the archaeal Rpo3/eukaryotic RPB3 RNA polymerase subunit family.</text>
</comment>
<dbReference type="SUPFAM" id="SSF56553">
    <property type="entry name" value="Insert subdomain of RNA polymerase alpha subunit"/>
    <property type="match status" value="1"/>
</dbReference>
<dbReference type="STRING" id="322104.A3GF98"/>
<comment type="subunit">
    <text evidence="2">Component of the RNA polymerase II (Pol II) complex consisting of 12 subunits.</text>
</comment>
<feature type="compositionally biased region" description="Polar residues" evidence="8">
    <location>
        <begin position="269"/>
        <end position="288"/>
    </location>
</feature>
<dbReference type="NCBIfam" id="NF001988">
    <property type="entry name" value="PRK00783.1"/>
    <property type="match status" value="1"/>
</dbReference>
<evidence type="ECO:0000259" key="9">
    <source>
        <dbReference type="SMART" id="SM00662"/>
    </source>
</evidence>
<dbReference type="OMA" id="FYFEVES"/>
<reference evidence="10 11" key="1">
    <citation type="journal article" date="2007" name="Nat. Biotechnol.">
        <title>Genome sequence of the lignocellulose-bioconverting and xylose-fermenting yeast Pichia stipitis.</title>
        <authorList>
            <person name="Jeffries T.W."/>
            <person name="Grigoriev I.V."/>
            <person name="Grimwood J."/>
            <person name="Laplaza J.M."/>
            <person name="Aerts A."/>
            <person name="Salamov A."/>
            <person name="Schmutz J."/>
            <person name="Lindquist E."/>
            <person name="Dehal P."/>
            <person name="Shapiro H."/>
            <person name="Jin Y.S."/>
            <person name="Passoth V."/>
            <person name="Richardson P.M."/>
        </authorList>
    </citation>
    <scope>NUCLEOTIDE SEQUENCE [LARGE SCALE GENOMIC DNA]</scope>
    <source>
        <strain evidence="11">ATCC 58785 / CBS 6054 / NBRC 10063 / NRRL Y-11545</strain>
    </source>
</reference>
<sequence>MEVDKSDGPSVTIRESERDHVNFILRDVDMAMANSVRRVMLAEVPTLAIDLVEIDVNTSVLADEFLSHRLGLVPLVSEGIENLTYSRDCTCDNYCPKCSVRLELTAKCDTDSTMNVYATDLAKFHNGSRLGDPVVRDVQKRGPLICKLRKHQELRLTCIAKKGIAKEHAKWSPCSAVGFEYDPWNKLKHTDYWYEVDADEEWPKSENCEWEEVPDPDAPFDYKAKPTSYYIDVETVGNLPPNEVVLRSIETLQRKLADIAIELNKESVEASSTANNGGLTTYGRSQYDNGGDSPGMGRTPYGGDSGFGGASSWNA</sequence>
<dbReference type="InterPro" id="IPR011263">
    <property type="entry name" value="DNA-dir_RNA_pol_RpoA/D/Rpb3"/>
</dbReference>
<evidence type="ECO:0000256" key="3">
    <source>
        <dbReference type="ARBA" id="ARBA00022478"/>
    </source>
</evidence>
<dbReference type="PANTHER" id="PTHR11800:SF2">
    <property type="entry name" value="DNA-DIRECTED RNA POLYMERASE II SUBUNIT RPB3"/>
    <property type="match status" value="1"/>
</dbReference>
<dbReference type="InParanoid" id="A3GF98"/>
<dbReference type="Pfam" id="PF01000">
    <property type="entry name" value="RNA_pol_A_bac"/>
    <property type="match status" value="1"/>
</dbReference>
<accession>A3GF98</accession>
<keyword evidence="11" id="KW-1185">Reference proteome</keyword>
<dbReference type="GO" id="GO:0003968">
    <property type="term" value="F:RNA-directed RNA polymerase activity"/>
    <property type="evidence" value="ECO:0007669"/>
    <property type="project" value="EnsemblFungi"/>
</dbReference>
<dbReference type="InterPro" id="IPR022842">
    <property type="entry name" value="RNAP_Rpo3/Rpb3/RPAC1"/>
</dbReference>
<dbReference type="InterPro" id="IPR011262">
    <property type="entry name" value="DNA-dir_RNA_pol_insert"/>
</dbReference>
<dbReference type="GO" id="GO:0006369">
    <property type="term" value="P:termination of RNA polymerase II transcription"/>
    <property type="evidence" value="ECO:0007669"/>
    <property type="project" value="EnsemblFungi"/>
</dbReference>
<dbReference type="HAMAP" id="MF_00320">
    <property type="entry name" value="RNApol_arch_Rpo3"/>
    <property type="match status" value="1"/>
</dbReference>
<dbReference type="Pfam" id="PF01193">
    <property type="entry name" value="RNA_pol_L"/>
    <property type="match status" value="1"/>
</dbReference>
<dbReference type="AlphaFoldDB" id="A3GF98"/>
<keyword evidence="3" id="KW-0240">DNA-directed RNA polymerase</keyword>
<evidence type="ECO:0000256" key="8">
    <source>
        <dbReference type="SAM" id="MobiDB-lite"/>
    </source>
</evidence>
<evidence type="ECO:0000256" key="2">
    <source>
        <dbReference type="ARBA" id="ARBA00011730"/>
    </source>
</evidence>
<evidence type="ECO:0000256" key="4">
    <source>
        <dbReference type="ARBA" id="ARBA00023163"/>
    </source>
</evidence>
<evidence type="ECO:0000313" key="10">
    <source>
        <dbReference type="EMBL" id="EAZ63312.1"/>
    </source>
</evidence>
<keyword evidence="5" id="KW-0539">Nucleus</keyword>
<dbReference type="KEGG" id="pic:PICST_80709"/>
<dbReference type="RefSeq" id="XP_001387335.1">
    <property type="nucleotide sequence ID" value="XM_001387298.1"/>
</dbReference>
<dbReference type="InterPro" id="IPR036603">
    <property type="entry name" value="RBP11-like"/>
</dbReference>
<dbReference type="GO" id="GO:0006368">
    <property type="term" value="P:transcription elongation by RNA polymerase II"/>
    <property type="evidence" value="ECO:0007669"/>
    <property type="project" value="EnsemblFungi"/>
</dbReference>
<name>A3GF98_PICST</name>
<dbReference type="Gene3D" id="2.170.120.12">
    <property type="entry name" value="DNA-directed RNA polymerase, insert domain"/>
    <property type="match status" value="1"/>
</dbReference>
<organism evidence="10 11">
    <name type="scientific">Scheffersomyces stipitis (strain ATCC 58785 / CBS 6054 / NBRC 10063 / NRRL Y-11545)</name>
    <name type="common">Yeast</name>
    <name type="synonym">Pichia stipitis</name>
    <dbReference type="NCBI Taxonomy" id="322104"/>
    <lineage>
        <taxon>Eukaryota</taxon>
        <taxon>Fungi</taxon>
        <taxon>Dikarya</taxon>
        <taxon>Ascomycota</taxon>
        <taxon>Saccharomycotina</taxon>
        <taxon>Pichiomycetes</taxon>
        <taxon>Debaryomycetaceae</taxon>
        <taxon>Scheffersomyces</taxon>
    </lineage>
</organism>
<dbReference type="InterPro" id="IPR036643">
    <property type="entry name" value="RNApol_insert_sf"/>
</dbReference>
<dbReference type="SMART" id="SM00662">
    <property type="entry name" value="RPOLD"/>
    <property type="match status" value="1"/>
</dbReference>
<dbReference type="GO" id="GO:0003899">
    <property type="term" value="F:DNA-directed RNA polymerase activity"/>
    <property type="evidence" value="ECO:0007669"/>
    <property type="project" value="EnsemblFungi"/>
</dbReference>
<evidence type="ECO:0000256" key="7">
    <source>
        <dbReference type="ARBA" id="ARBA00072506"/>
    </source>
</evidence>
<dbReference type="GO" id="GO:0005665">
    <property type="term" value="C:RNA polymerase II, core complex"/>
    <property type="evidence" value="ECO:0007669"/>
    <property type="project" value="EnsemblFungi"/>
</dbReference>
<dbReference type="OrthoDB" id="270173at2759"/>
<protein>
    <recommendedName>
        <fullName evidence="7">DNA-directed RNA polymerase II subunit RPB3</fullName>
    </recommendedName>
</protein>
<dbReference type="PANTHER" id="PTHR11800">
    <property type="entry name" value="DNA-DIRECTED RNA POLYMERASE"/>
    <property type="match status" value="1"/>
</dbReference>
<dbReference type="PROSITE" id="PS00446">
    <property type="entry name" value="RNA_POL_D_30KD"/>
    <property type="match status" value="1"/>
</dbReference>
<dbReference type="eggNOG" id="KOG1522">
    <property type="taxonomic scope" value="Eukaryota"/>
</dbReference>
<dbReference type="GO" id="GO:0046983">
    <property type="term" value="F:protein dimerization activity"/>
    <property type="evidence" value="ECO:0007669"/>
    <property type="project" value="InterPro"/>
</dbReference>
<dbReference type="InterPro" id="IPR001514">
    <property type="entry name" value="DNA-dir_RNA_pol_30-40kDasu_CS"/>
</dbReference>
<dbReference type="EMBL" id="AAVQ01000001">
    <property type="protein sequence ID" value="EAZ63312.1"/>
    <property type="molecule type" value="Genomic_DNA"/>
</dbReference>
<comment type="subcellular location">
    <subcellularLocation>
        <location evidence="1">Nucleus</location>
    </subcellularLocation>
</comment>
<evidence type="ECO:0000256" key="5">
    <source>
        <dbReference type="ARBA" id="ARBA00023242"/>
    </source>
</evidence>
<evidence type="ECO:0000256" key="1">
    <source>
        <dbReference type="ARBA" id="ARBA00004123"/>
    </source>
</evidence>
<gene>
    <name evidence="10" type="primary">RPB3</name>
    <name evidence="10" type="ORF">PICST_80709</name>
</gene>
<dbReference type="HOGENOM" id="CLU_038421_1_1_1"/>
<dbReference type="Proteomes" id="UP000002258">
    <property type="component" value="Chromosome 1"/>
</dbReference>
<dbReference type="CDD" id="cd07031">
    <property type="entry name" value="RNAP_II_RPB3"/>
    <property type="match status" value="1"/>
</dbReference>
<dbReference type="GO" id="GO:0003677">
    <property type="term" value="F:DNA binding"/>
    <property type="evidence" value="ECO:0007669"/>
    <property type="project" value="InterPro"/>
</dbReference>
<feature type="domain" description="DNA-directed RNA polymerase RpoA/D/Rpb3-type" evidence="9">
    <location>
        <begin position="20"/>
        <end position="262"/>
    </location>
</feature>
<keyword evidence="4" id="KW-0804">Transcription</keyword>